<name>A7ENS7_SCLS1</name>
<dbReference type="Proteomes" id="UP000001312">
    <property type="component" value="Unassembled WGS sequence"/>
</dbReference>
<accession>A7ENS7</accession>
<dbReference type="AlphaFoldDB" id="A7ENS7"/>
<evidence type="ECO:0000256" key="1">
    <source>
        <dbReference type="SAM" id="MobiDB-lite"/>
    </source>
</evidence>
<sequence length="58" mass="6221">MVSEAPGDGKWSGLDWIGTDRHRHRHKGTGTGTGIGTGIDGMKVLVDQQIDIPEILPI</sequence>
<dbReference type="HOGENOM" id="CLU_2980462_0_0_1"/>
<dbReference type="EMBL" id="CH476629">
    <property type="protein sequence ID" value="EDO04493.1"/>
    <property type="molecule type" value="Genomic_DNA"/>
</dbReference>
<proteinExistence type="predicted"/>
<dbReference type="GeneID" id="5487633"/>
<dbReference type="RefSeq" id="XP_001591530.1">
    <property type="nucleotide sequence ID" value="XM_001591480.1"/>
</dbReference>
<feature type="compositionally biased region" description="Gly residues" evidence="1">
    <location>
        <begin position="29"/>
        <end position="38"/>
    </location>
</feature>
<feature type="region of interest" description="Disordered" evidence="1">
    <location>
        <begin position="1"/>
        <end position="38"/>
    </location>
</feature>
<protein>
    <submittedName>
        <fullName evidence="2">Uncharacterized protein</fullName>
    </submittedName>
</protein>
<dbReference type="InParanoid" id="A7ENS7"/>
<dbReference type="KEGG" id="ssl:SS1G_06976"/>
<evidence type="ECO:0000313" key="3">
    <source>
        <dbReference type="Proteomes" id="UP000001312"/>
    </source>
</evidence>
<evidence type="ECO:0000313" key="2">
    <source>
        <dbReference type="EMBL" id="EDO04493.1"/>
    </source>
</evidence>
<keyword evidence="3" id="KW-1185">Reference proteome</keyword>
<organism evidence="2 3">
    <name type="scientific">Sclerotinia sclerotiorum (strain ATCC 18683 / 1980 / Ss-1)</name>
    <name type="common">White mold</name>
    <name type="synonym">Whetzelinia sclerotiorum</name>
    <dbReference type="NCBI Taxonomy" id="665079"/>
    <lineage>
        <taxon>Eukaryota</taxon>
        <taxon>Fungi</taxon>
        <taxon>Dikarya</taxon>
        <taxon>Ascomycota</taxon>
        <taxon>Pezizomycotina</taxon>
        <taxon>Leotiomycetes</taxon>
        <taxon>Helotiales</taxon>
        <taxon>Sclerotiniaceae</taxon>
        <taxon>Sclerotinia</taxon>
    </lineage>
</organism>
<gene>
    <name evidence="2" type="ORF">SS1G_06976</name>
</gene>
<reference evidence="3" key="1">
    <citation type="journal article" date="2011" name="PLoS Genet.">
        <title>Genomic analysis of the necrotrophic fungal pathogens Sclerotinia sclerotiorum and Botrytis cinerea.</title>
        <authorList>
            <person name="Amselem J."/>
            <person name="Cuomo C.A."/>
            <person name="van Kan J.A."/>
            <person name="Viaud M."/>
            <person name="Benito E.P."/>
            <person name="Couloux A."/>
            <person name="Coutinho P.M."/>
            <person name="de Vries R.P."/>
            <person name="Dyer P.S."/>
            <person name="Fillinger S."/>
            <person name="Fournier E."/>
            <person name="Gout L."/>
            <person name="Hahn M."/>
            <person name="Kohn L."/>
            <person name="Lapalu N."/>
            <person name="Plummer K.M."/>
            <person name="Pradier J.M."/>
            <person name="Quevillon E."/>
            <person name="Sharon A."/>
            <person name="Simon A."/>
            <person name="ten Have A."/>
            <person name="Tudzynski B."/>
            <person name="Tudzynski P."/>
            <person name="Wincker P."/>
            <person name="Andrew M."/>
            <person name="Anthouard V."/>
            <person name="Beever R.E."/>
            <person name="Beffa R."/>
            <person name="Benoit I."/>
            <person name="Bouzid O."/>
            <person name="Brault B."/>
            <person name="Chen Z."/>
            <person name="Choquer M."/>
            <person name="Collemare J."/>
            <person name="Cotton P."/>
            <person name="Danchin E.G."/>
            <person name="Da Silva C."/>
            <person name="Gautier A."/>
            <person name="Giraud C."/>
            <person name="Giraud T."/>
            <person name="Gonzalez C."/>
            <person name="Grossetete S."/>
            <person name="Guldener U."/>
            <person name="Henrissat B."/>
            <person name="Howlett B.J."/>
            <person name="Kodira C."/>
            <person name="Kretschmer M."/>
            <person name="Lappartient A."/>
            <person name="Leroch M."/>
            <person name="Levis C."/>
            <person name="Mauceli E."/>
            <person name="Neuveglise C."/>
            <person name="Oeser B."/>
            <person name="Pearson M."/>
            <person name="Poulain J."/>
            <person name="Poussereau N."/>
            <person name="Quesneville H."/>
            <person name="Rascle C."/>
            <person name="Schumacher J."/>
            <person name="Segurens B."/>
            <person name="Sexton A."/>
            <person name="Silva E."/>
            <person name="Sirven C."/>
            <person name="Soanes D.M."/>
            <person name="Talbot N.J."/>
            <person name="Templeton M."/>
            <person name="Yandava C."/>
            <person name="Yarden O."/>
            <person name="Zeng Q."/>
            <person name="Rollins J.A."/>
            <person name="Lebrun M.H."/>
            <person name="Dickman M."/>
        </authorList>
    </citation>
    <scope>NUCLEOTIDE SEQUENCE [LARGE SCALE GENOMIC DNA]</scope>
    <source>
        <strain evidence="3">ATCC 18683 / 1980 / Ss-1</strain>
    </source>
</reference>